<dbReference type="Proteomes" id="UP000028511">
    <property type="component" value="Unassembled WGS sequence"/>
</dbReference>
<organism evidence="1 2">
    <name type="scientific">Xenorhabdus bovienii str. puntauvense</name>
    <dbReference type="NCBI Taxonomy" id="1398201"/>
    <lineage>
        <taxon>Bacteria</taxon>
        <taxon>Pseudomonadati</taxon>
        <taxon>Pseudomonadota</taxon>
        <taxon>Gammaproteobacteria</taxon>
        <taxon>Enterobacterales</taxon>
        <taxon>Morganellaceae</taxon>
        <taxon>Xenorhabdus</taxon>
    </lineage>
</organism>
<name>A0A077NH84_XENBV</name>
<gene>
    <name evidence="1" type="ORF">XBP1_2810028</name>
</gene>
<sequence>MLFIRTKSQVEKKTQIEKLKYIPMPIMCHIDDRIFVAEKLSLLHERYRERIAGLYTKIFLINLHDPKISDLKRLGHARQKANEWILEFINGIIENNS</sequence>
<protein>
    <submittedName>
        <fullName evidence="1">Uncharacterized protein</fullName>
    </submittedName>
</protein>
<evidence type="ECO:0000313" key="2">
    <source>
        <dbReference type="Proteomes" id="UP000028511"/>
    </source>
</evidence>
<comment type="caution">
    <text evidence="1">The sequence shown here is derived from an EMBL/GenBank/DDBJ whole genome shotgun (WGS) entry which is preliminary data.</text>
</comment>
<proteinExistence type="predicted"/>
<dbReference type="EMBL" id="CBSW010000203">
    <property type="protein sequence ID" value="CDG97758.1"/>
    <property type="molecule type" value="Genomic_DNA"/>
</dbReference>
<evidence type="ECO:0000313" key="1">
    <source>
        <dbReference type="EMBL" id="CDG97758.1"/>
    </source>
</evidence>
<accession>A0A077NH84</accession>
<reference evidence="1" key="1">
    <citation type="submission" date="2013-07" db="EMBL/GenBank/DDBJ databases">
        <title>Sub-species coevolution in mutualistic symbiosis.</title>
        <authorList>
            <person name="Murfin K."/>
            <person name="Klassen J."/>
            <person name="Lee M."/>
            <person name="Forst S."/>
            <person name="Stock P."/>
            <person name="Goodrich-Blair H."/>
        </authorList>
    </citation>
    <scope>NUCLEOTIDE SEQUENCE [LARGE SCALE GENOMIC DNA]</scope>
    <source>
        <strain evidence="1">Puntauvense</strain>
    </source>
</reference>
<dbReference type="AlphaFoldDB" id="A0A077NH84"/>
<dbReference type="HOGENOM" id="CLU_2381603_0_0_6"/>